<dbReference type="EMBL" id="JAAWWB010000033">
    <property type="protein sequence ID" value="KAG6742919.1"/>
    <property type="molecule type" value="Genomic_DNA"/>
</dbReference>
<feature type="domain" description="Protein ENHANCED DISEASE RESISTANCE 2 C-terminal" evidence="1">
    <location>
        <begin position="360"/>
        <end position="584"/>
    </location>
</feature>
<evidence type="ECO:0000313" key="3">
    <source>
        <dbReference type="Proteomes" id="UP000886885"/>
    </source>
</evidence>
<dbReference type="AlphaFoldDB" id="A0A8X7Y2L1"/>
<dbReference type="OrthoDB" id="9970435at2759"/>
<organism evidence="2 3">
    <name type="scientific">Populus tomentosa</name>
    <name type="common">Chinese white poplar</name>
    <dbReference type="NCBI Taxonomy" id="118781"/>
    <lineage>
        <taxon>Eukaryota</taxon>
        <taxon>Viridiplantae</taxon>
        <taxon>Streptophyta</taxon>
        <taxon>Embryophyta</taxon>
        <taxon>Tracheophyta</taxon>
        <taxon>Spermatophyta</taxon>
        <taxon>Magnoliopsida</taxon>
        <taxon>eudicotyledons</taxon>
        <taxon>Gunneridae</taxon>
        <taxon>Pentapetalae</taxon>
        <taxon>rosids</taxon>
        <taxon>fabids</taxon>
        <taxon>Malpighiales</taxon>
        <taxon>Salicaceae</taxon>
        <taxon>Saliceae</taxon>
        <taxon>Populus</taxon>
    </lineage>
</organism>
<keyword evidence="3" id="KW-1185">Reference proteome</keyword>
<reference evidence="2" key="1">
    <citation type="journal article" date="2020" name="bioRxiv">
        <title>Hybrid origin of Populus tomentosa Carr. identified through genome sequencing and phylogenomic analysis.</title>
        <authorList>
            <person name="An X."/>
            <person name="Gao K."/>
            <person name="Chen Z."/>
            <person name="Li J."/>
            <person name="Yang X."/>
            <person name="Yang X."/>
            <person name="Zhou J."/>
            <person name="Guo T."/>
            <person name="Zhao T."/>
            <person name="Huang S."/>
            <person name="Miao D."/>
            <person name="Khan W.U."/>
            <person name="Rao P."/>
            <person name="Ye M."/>
            <person name="Lei B."/>
            <person name="Liao W."/>
            <person name="Wang J."/>
            <person name="Ji L."/>
            <person name="Li Y."/>
            <person name="Guo B."/>
            <person name="Mustafa N.S."/>
            <person name="Li S."/>
            <person name="Yun Q."/>
            <person name="Keller S.R."/>
            <person name="Mao J."/>
            <person name="Zhang R."/>
            <person name="Strauss S.H."/>
        </authorList>
    </citation>
    <scope>NUCLEOTIDE SEQUENCE</scope>
    <source>
        <strain evidence="2">GM15</strain>
        <tissue evidence="2">Leaf</tissue>
    </source>
</reference>
<evidence type="ECO:0000313" key="2">
    <source>
        <dbReference type="EMBL" id="KAG6742919.1"/>
    </source>
</evidence>
<sequence>MGSCVSTPPKKIKLHKRRHRKGRHLVKISNTVQDGGKKRISDARCVKDFTVSQFVHMNFENGAATRCRKSGVSNSTFHLTQLQWHLSQVDSDVIQEEPWFDTVSILESDSDDEFCSVLGDRFSSVGSTTGNISSGQVLQYESSSCFVDGSYKYEEYHESYMKIDGSKAGKDEYKESKGFAVISAQGYDLSHFSKADEIRRKKLLNNSYGSFKGLKDDRRDSQENNLKSGRSRLVPSVSFNDKILSASAPKGKLAVFRLSFKRKSGDIGEEASENCPSKRFLYRPKAGFVIPRATGEKPTAGCWSEIPPSNFKLRGLTYFKYAIDVLESSLFGGQAIITSSYSILCSVIGNDIIWNDLQCRDKQKCPAPIHSPYTPIGVDVFVCPRKINHIAQQLDLPNLKSDGKLPPLLIVNIQMPTYPAAMFLGDTNGEGMSLVLYFKVSENLEKDISSQYQDNIKKLIEDEMEKVRGFAKDSTVPYRERLKIMTGLVNPEDLNLSSTERKLVNAYNEKPVLSRPQHEFFKGPNYFEIDLDIHRFSYISRKGLESFRDRLRNGILDLGLTIQAQKQEELPEQVLCCLRLNRIDFVDRGQLPRLMTIDDD</sequence>
<protein>
    <recommendedName>
        <fullName evidence="1">Protein ENHANCED DISEASE RESISTANCE 2 C-terminal domain-containing protein</fullName>
    </recommendedName>
</protein>
<dbReference type="InterPro" id="IPR009769">
    <property type="entry name" value="EDR2_C"/>
</dbReference>
<gene>
    <name evidence="2" type="ORF">POTOM_053863</name>
</gene>
<accession>A0A8X7Y2L1</accession>
<dbReference type="PANTHER" id="PTHR31558">
    <property type="entry name" value="CW14 PROTEIN"/>
    <property type="match status" value="1"/>
</dbReference>
<name>A0A8X7Y2L1_POPTO</name>
<proteinExistence type="predicted"/>
<dbReference type="Proteomes" id="UP000886885">
    <property type="component" value="Chromosome 17A"/>
</dbReference>
<comment type="caution">
    <text evidence="2">The sequence shown here is derived from an EMBL/GenBank/DDBJ whole genome shotgun (WGS) entry which is preliminary data.</text>
</comment>
<dbReference type="Pfam" id="PF07059">
    <property type="entry name" value="EDR2_C"/>
    <property type="match status" value="1"/>
</dbReference>
<dbReference type="PANTHER" id="PTHR31558:SF16">
    <property type="entry name" value="FAMILY PROTEIN, PUTATIVE (DUF1336)-RELATED"/>
    <property type="match status" value="1"/>
</dbReference>
<evidence type="ECO:0000259" key="1">
    <source>
        <dbReference type="Pfam" id="PF07059"/>
    </source>
</evidence>